<dbReference type="AlphaFoldDB" id="A0A7E5WPE4"/>
<feature type="domain" description="Myb/SANT-like DNA-binding" evidence="2">
    <location>
        <begin position="50"/>
        <end position="130"/>
    </location>
</feature>
<accession>A0A7E5WPE4</accession>
<dbReference type="Proteomes" id="UP000322000">
    <property type="component" value="Chromosome 22"/>
</dbReference>
<protein>
    <submittedName>
        <fullName evidence="4">Uncharacterized protein LOC113504508</fullName>
    </submittedName>
</protein>
<evidence type="ECO:0000256" key="1">
    <source>
        <dbReference type="SAM" id="Coils"/>
    </source>
</evidence>
<dbReference type="OrthoDB" id="691673at2759"/>
<gene>
    <name evidence="4" type="primary">LOC113504508</name>
</gene>
<dbReference type="Pfam" id="PF13837">
    <property type="entry name" value="Myb_DNA-bind_4"/>
    <property type="match status" value="1"/>
</dbReference>
<keyword evidence="1" id="KW-0175">Coiled coil</keyword>
<dbReference type="GeneID" id="113504508"/>
<dbReference type="KEGG" id="tnl:113504508"/>
<reference evidence="4" key="1">
    <citation type="submission" date="2025-08" db="UniProtKB">
        <authorList>
            <consortium name="RefSeq"/>
        </authorList>
    </citation>
    <scope>IDENTIFICATION</scope>
</reference>
<feature type="coiled-coil region" evidence="1">
    <location>
        <begin position="220"/>
        <end position="265"/>
    </location>
</feature>
<proteinExistence type="predicted"/>
<sequence>MDVCEETDTYCILEEASQDNLEICESTDEVHTVNSESKPIDGSEKPCAVWTTNATTTLLKLYENKLGMLETPKKKTRIWLAISQSLMEYGIEVTPDQVRWKINALTKKYKQCVDTGHHDKFKYFKIMNDIYAQYHVDCDSYTLTELLHRKKDSNKVDLNINDHNIKPFQESKAVIEMRKIRLANRIECDRSQGKLQLEKQWLEYLRRQEEQKQWRDEIYERNLKLREEELELRKKELEIKETLELKKIQLKEKEYRDTLQIEREKCELLKEIFSKRY</sequence>
<dbReference type="RefSeq" id="XP_026742640.1">
    <property type="nucleotide sequence ID" value="XM_026886839.1"/>
</dbReference>
<organism evidence="3 4">
    <name type="scientific">Trichoplusia ni</name>
    <name type="common">Cabbage looper</name>
    <dbReference type="NCBI Taxonomy" id="7111"/>
    <lineage>
        <taxon>Eukaryota</taxon>
        <taxon>Metazoa</taxon>
        <taxon>Ecdysozoa</taxon>
        <taxon>Arthropoda</taxon>
        <taxon>Hexapoda</taxon>
        <taxon>Insecta</taxon>
        <taxon>Pterygota</taxon>
        <taxon>Neoptera</taxon>
        <taxon>Endopterygota</taxon>
        <taxon>Lepidoptera</taxon>
        <taxon>Glossata</taxon>
        <taxon>Ditrysia</taxon>
        <taxon>Noctuoidea</taxon>
        <taxon>Noctuidae</taxon>
        <taxon>Plusiinae</taxon>
        <taxon>Trichoplusia</taxon>
    </lineage>
</organism>
<dbReference type="InParanoid" id="A0A7E5WPE4"/>
<evidence type="ECO:0000313" key="3">
    <source>
        <dbReference type="Proteomes" id="UP000322000"/>
    </source>
</evidence>
<dbReference type="Gene3D" id="1.10.10.60">
    <property type="entry name" value="Homeodomain-like"/>
    <property type="match status" value="1"/>
</dbReference>
<evidence type="ECO:0000259" key="2">
    <source>
        <dbReference type="Pfam" id="PF13837"/>
    </source>
</evidence>
<evidence type="ECO:0000313" key="4">
    <source>
        <dbReference type="RefSeq" id="XP_026742640.1"/>
    </source>
</evidence>
<name>A0A7E5WPE4_TRINI</name>
<keyword evidence="3" id="KW-1185">Reference proteome</keyword>
<dbReference type="InterPro" id="IPR044822">
    <property type="entry name" value="Myb_DNA-bind_4"/>
</dbReference>